<feature type="transmembrane region" description="Helical" evidence="1">
    <location>
        <begin position="178"/>
        <end position="200"/>
    </location>
</feature>
<protein>
    <submittedName>
        <fullName evidence="2">Uncharacterized protein</fullName>
    </submittedName>
</protein>
<keyword evidence="1" id="KW-1133">Transmembrane helix</keyword>
<feature type="transmembrane region" description="Helical" evidence="1">
    <location>
        <begin position="99"/>
        <end position="117"/>
    </location>
</feature>
<keyword evidence="3" id="KW-1185">Reference proteome</keyword>
<feature type="transmembrane region" description="Helical" evidence="1">
    <location>
        <begin position="12"/>
        <end position="32"/>
    </location>
</feature>
<reference evidence="2 3" key="1">
    <citation type="submission" date="2019-02" db="EMBL/GenBank/DDBJ databases">
        <title>Deep-cultivation of Planctomycetes and their phenomic and genomic characterization uncovers novel biology.</title>
        <authorList>
            <person name="Wiegand S."/>
            <person name="Jogler M."/>
            <person name="Boedeker C."/>
            <person name="Pinto D."/>
            <person name="Vollmers J."/>
            <person name="Rivas-Marin E."/>
            <person name="Kohn T."/>
            <person name="Peeters S.H."/>
            <person name="Heuer A."/>
            <person name="Rast P."/>
            <person name="Oberbeckmann S."/>
            <person name="Bunk B."/>
            <person name="Jeske O."/>
            <person name="Meyerdierks A."/>
            <person name="Storesund J.E."/>
            <person name="Kallscheuer N."/>
            <person name="Luecker S."/>
            <person name="Lage O.M."/>
            <person name="Pohl T."/>
            <person name="Merkel B.J."/>
            <person name="Hornburger P."/>
            <person name="Mueller R.-W."/>
            <person name="Bruemmer F."/>
            <person name="Labrenz M."/>
            <person name="Spormann A.M."/>
            <person name="Op den Camp H."/>
            <person name="Overmann J."/>
            <person name="Amann R."/>
            <person name="Jetten M.S.M."/>
            <person name="Mascher T."/>
            <person name="Medema M.H."/>
            <person name="Devos D.P."/>
            <person name="Kaster A.-K."/>
            <person name="Ovreas L."/>
            <person name="Rohde M."/>
            <person name="Galperin M.Y."/>
            <person name="Jogler C."/>
        </authorList>
    </citation>
    <scope>NUCLEOTIDE SEQUENCE [LARGE SCALE GENOMIC DNA]</scope>
    <source>
        <strain evidence="2 3">ElP</strain>
    </source>
</reference>
<feature type="transmembrane region" description="Helical" evidence="1">
    <location>
        <begin position="137"/>
        <end position="158"/>
    </location>
</feature>
<evidence type="ECO:0000313" key="2">
    <source>
        <dbReference type="EMBL" id="QDV38092.1"/>
    </source>
</evidence>
<dbReference type="Proteomes" id="UP000317835">
    <property type="component" value="Chromosome"/>
</dbReference>
<dbReference type="KEGG" id="tpla:ElP_60410"/>
<keyword evidence="1" id="KW-0812">Transmembrane</keyword>
<dbReference type="EMBL" id="CP036426">
    <property type="protein sequence ID" value="QDV38092.1"/>
    <property type="molecule type" value="Genomic_DNA"/>
</dbReference>
<dbReference type="RefSeq" id="WP_145276333.1">
    <property type="nucleotide sequence ID" value="NZ_CP036426.1"/>
</dbReference>
<organism evidence="2 3">
    <name type="scientific">Tautonia plasticadhaerens</name>
    <dbReference type="NCBI Taxonomy" id="2527974"/>
    <lineage>
        <taxon>Bacteria</taxon>
        <taxon>Pseudomonadati</taxon>
        <taxon>Planctomycetota</taxon>
        <taxon>Planctomycetia</taxon>
        <taxon>Isosphaerales</taxon>
        <taxon>Isosphaeraceae</taxon>
        <taxon>Tautonia</taxon>
    </lineage>
</organism>
<feature type="transmembrane region" description="Helical" evidence="1">
    <location>
        <begin position="52"/>
        <end position="78"/>
    </location>
</feature>
<name>A0A518HB54_9BACT</name>
<dbReference type="AlphaFoldDB" id="A0A518HB54"/>
<sequence length="201" mass="21556">MAPGRCRPFGVLDVMILVGSVSVGLGVIRAIFPEIRWDYFARELQSGDLSDAIVACMELWLILASPILLGLSAATVAIRLRRPRPSLRRALRSPGVQGCSWIVLGFASAIVLLLGWSTLAGPLLNRTVDVLAELPGLLGMALLVSLPASSFAIVAGWATASAFLPRRRACPGCWIDRLGLAVCGLWCLSSPLPIFFLLVMF</sequence>
<evidence type="ECO:0000313" key="3">
    <source>
        <dbReference type="Proteomes" id="UP000317835"/>
    </source>
</evidence>
<gene>
    <name evidence="2" type="ORF">ElP_60410</name>
</gene>
<keyword evidence="1" id="KW-0472">Membrane</keyword>
<proteinExistence type="predicted"/>
<evidence type="ECO:0000256" key="1">
    <source>
        <dbReference type="SAM" id="Phobius"/>
    </source>
</evidence>
<accession>A0A518HB54</accession>